<dbReference type="InterPro" id="IPR025194">
    <property type="entry name" value="RodZ-like_C"/>
</dbReference>
<dbReference type="GO" id="GO:0003677">
    <property type="term" value="F:DNA binding"/>
    <property type="evidence" value="ECO:0007669"/>
    <property type="project" value="InterPro"/>
</dbReference>
<feature type="compositionally biased region" description="Polar residues" evidence="1">
    <location>
        <begin position="173"/>
        <end position="189"/>
    </location>
</feature>
<dbReference type="AlphaFoldDB" id="A0A4P6WW19"/>
<dbReference type="Gene3D" id="1.10.260.40">
    <property type="entry name" value="lambda repressor-like DNA-binding domains"/>
    <property type="match status" value="1"/>
</dbReference>
<evidence type="ECO:0000256" key="1">
    <source>
        <dbReference type="SAM" id="MobiDB-lite"/>
    </source>
</evidence>
<dbReference type="PANTHER" id="PTHR34475:SF1">
    <property type="entry name" value="CYTOSKELETON PROTEIN RODZ"/>
    <property type="match status" value="1"/>
</dbReference>
<proteinExistence type="predicted"/>
<sequence length="292" mass="30369">MSQDMAWMRPVLLQQSREAAGLHIAALAAALKVPVKKLEALEAGRYEELPDLTFARALASSACRHLKIDPGPVLEQIPFGRTPTLGDTPNTINAPFKPAQEGANTPAVEWMRRPAVLASLLLVLAAAGLLLSPDWGPTIDQFRQAAPSAAVDASERVEPGPEVSLPPPAAATAETSSGGSQTVVTQTEPATGENPAAAPVPVPAAAAASADVADVALLRIQAVGASWVEVVDGKGVSQVQRMLKPGDSLDFSASPPYSVVVGRADAVQVTVRGQSFDVMPLARNSVARFQVK</sequence>
<dbReference type="InterPro" id="IPR010982">
    <property type="entry name" value="Lambda_DNA-bd_dom_sf"/>
</dbReference>
<accession>A0A4P6WW19</accession>
<dbReference type="EMBL" id="CP037867">
    <property type="protein sequence ID" value="QBM28142.1"/>
    <property type="molecule type" value="Genomic_DNA"/>
</dbReference>
<evidence type="ECO:0000259" key="2">
    <source>
        <dbReference type="Pfam" id="PF13464"/>
    </source>
</evidence>
<dbReference type="RefSeq" id="WP_165961682.1">
    <property type="nucleotide sequence ID" value="NZ_CP037867.1"/>
</dbReference>
<reference evidence="3 4" key="1">
    <citation type="submission" date="2019-03" db="EMBL/GenBank/DDBJ databases">
        <authorList>
            <person name="Sebastian G."/>
            <person name="Baumann P."/>
            <person name="Ruckert C."/>
            <person name="Kalinowski J."/>
            <person name="Nebel B."/>
            <person name="Takors R."/>
            <person name="Blombach B."/>
        </authorList>
    </citation>
    <scope>NUCLEOTIDE SEQUENCE [LARGE SCALE GENOMIC DNA]</scope>
    <source>
        <strain evidence="3 4">DSM 1084</strain>
    </source>
</reference>
<dbReference type="PANTHER" id="PTHR34475">
    <property type="match status" value="1"/>
</dbReference>
<dbReference type="InterPro" id="IPR050400">
    <property type="entry name" value="Bact_Cytoskel_RodZ"/>
</dbReference>
<keyword evidence="4" id="KW-1185">Reference proteome</keyword>
<name>A0A4P6WW19_HYDPS</name>
<organism evidence="3 4">
    <name type="scientific">Hydrogenophaga pseudoflava</name>
    <name type="common">Pseudomonas carboxydoflava</name>
    <dbReference type="NCBI Taxonomy" id="47421"/>
    <lineage>
        <taxon>Bacteria</taxon>
        <taxon>Pseudomonadati</taxon>
        <taxon>Pseudomonadota</taxon>
        <taxon>Betaproteobacteria</taxon>
        <taxon>Burkholderiales</taxon>
        <taxon>Comamonadaceae</taxon>
        <taxon>Hydrogenophaga</taxon>
    </lineage>
</organism>
<dbReference type="Proteomes" id="UP000293912">
    <property type="component" value="Chromosome"/>
</dbReference>
<evidence type="ECO:0000313" key="3">
    <source>
        <dbReference type="EMBL" id="QBM28142.1"/>
    </source>
</evidence>
<gene>
    <name evidence="3" type="ORF">HPF_10630</name>
</gene>
<feature type="region of interest" description="Disordered" evidence="1">
    <location>
        <begin position="150"/>
        <end position="196"/>
    </location>
</feature>
<protein>
    <submittedName>
        <fullName evidence="3">Cytoskeletal protein RodZ</fullName>
    </submittedName>
</protein>
<feature type="domain" description="Cytoskeleton protein RodZ-like C-terminal" evidence="2">
    <location>
        <begin position="219"/>
        <end position="289"/>
    </location>
</feature>
<dbReference type="Pfam" id="PF13464">
    <property type="entry name" value="RodZ_C"/>
    <property type="match status" value="1"/>
</dbReference>
<evidence type="ECO:0000313" key="4">
    <source>
        <dbReference type="Proteomes" id="UP000293912"/>
    </source>
</evidence>
<dbReference type="KEGG" id="hpse:HPF_10630"/>
<dbReference type="Pfam" id="PF13413">
    <property type="entry name" value="HTH_25"/>
    <property type="match status" value="1"/>
</dbReference>